<dbReference type="Proteomes" id="UP001168146">
    <property type="component" value="Unassembled WGS sequence"/>
</dbReference>
<evidence type="ECO:0008006" key="4">
    <source>
        <dbReference type="Google" id="ProtNLM"/>
    </source>
</evidence>
<organism evidence="2 3">
    <name type="scientific">Friedmanniomyces endolithicus</name>
    <dbReference type="NCBI Taxonomy" id="329885"/>
    <lineage>
        <taxon>Eukaryota</taxon>
        <taxon>Fungi</taxon>
        <taxon>Dikarya</taxon>
        <taxon>Ascomycota</taxon>
        <taxon>Pezizomycotina</taxon>
        <taxon>Dothideomycetes</taxon>
        <taxon>Dothideomycetidae</taxon>
        <taxon>Mycosphaerellales</taxon>
        <taxon>Teratosphaeriaceae</taxon>
        <taxon>Friedmanniomyces</taxon>
    </lineage>
</organism>
<evidence type="ECO:0000256" key="1">
    <source>
        <dbReference type="SAM" id="Coils"/>
    </source>
</evidence>
<accession>A0AAN6F4U3</accession>
<feature type="non-terminal residue" evidence="2">
    <location>
        <position position="199"/>
    </location>
</feature>
<evidence type="ECO:0000313" key="3">
    <source>
        <dbReference type="Proteomes" id="UP001168146"/>
    </source>
</evidence>
<gene>
    <name evidence="2" type="ORF">LTR82_018313</name>
</gene>
<evidence type="ECO:0000313" key="2">
    <source>
        <dbReference type="EMBL" id="KAK0300841.1"/>
    </source>
</evidence>
<comment type="caution">
    <text evidence="2">The sequence shown here is derived from an EMBL/GenBank/DDBJ whole genome shotgun (WGS) entry which is preliminary data.</text>
</comment>
<dbReference type="AlphaFoldDB" id="A0AAN6F4U3"/>
<protein>
    <recommendedName>
        <fullName evidence="4">Zn(2)-C6 fungal-type domain-containing protein</fullName>
    </recommendedName>
</protein>
<name>A0AAN6F4U3_9PEZI</name>
<dbReference type="EMBL" id="JASUXU010000510">
    <property type="protein sequence ID" value="KAK0300841.1"/>
    <property type="molecule type" value="Genomic_DNA"/>
</dbReference>
<reference evidence="2" key="1">
    <citation type="submission" date="2021-12" db="EMBL/GenBank/DDBJ databases">
        <title>Black yeast isolated from Biological Soil Crust.</title>
        <authorList>
            <person name="Kurbessoian T."/>
        </authorList>
    </citation>
    <scope>NUCLEOTIDE SEQUENCE</scope>
    <source>
        <strain evidence="2">CCFEE 5208</strain>
    </source>
</reference>
<keyword evidence="1" id="KW-0175">Coiled coil</keyword>
<feature type="coiled-coil region" evidence="1">
    <location>
        <begin position="42"/>
        <end position="69"/>
    </location>
</feature>
<proteinExistence type="predicted"/>
<sequence length="199" mass="22845">MAPCSRCERLGLLCKVRLSTGRCGECNDSNGACDLVLTRKKWEAMKKEHRRLREEALAAEEDVERAHAALAVALAKRSRLSKQLLYVEDRAARALDKQEEIFEEAELVEVPVVVPELDLSSLDRLGVPGETEMAAIDWSFVDQGWGLYGALPDNPLDPLDFELLFFLWFEVERCLQWDSWVCWFQERYVEHWVYPGVLG</sequence>